<evidence type="ECO:0000256" key="4">
    <source>
        <dbReference type="ARBA" id="ARBA00004659"/>
    </source>
</evidence>
<evidence type="ECO:0000256" key="1">
    <source>
        <dbReference type="ARBA" id="ARBA00000868"/>
    </source>
</evidence>
<dbReference type="CDD" id="cd06223">
    <property type="entry name" value="PRTases_typeI"/>
    <property type="match status" value="1"/>
</dbReference>
<organism evidence="13 14">
    <name type="scientific">Kordiimonas pumila</name>
    <dbReference type="NCBI Taxonomy" id="2161677"/>
    <lineage>
        <taxon>Bacteria</taxon>
        <taxon>Pseudomonadati</taxon>
        <taxon>Pseudomonadota</taxon>
        <taxon>Alphaproteobacteria</taxon>
        <taxon>Kordiimonadales</taxon>
        <taxon>Kordiimonadaceae</taxon>
        <taxon>Kordiimonas</taxon>
    </lineage>
</organism>
<keyword evidence="7 11" id="KW-0963">Cytoplasm</keyword>
<dbReference type="NCBIfam" id="NF002636">
    <property type="entry name" value="PRK02304.1-5"/>
    <property type="match status" value="1"/>
</dbReference>
<evidence type="ECO:0000256" key="8">
    <source>
        <dbReference type="ARBA" id="ARBA00022676"/>
    </source>
</evidence>
<comment type="caution">
    <text evidence="13">The sequence shown here is derived from an EMBL/GenBank/DDBJ whole genome shotgun (WGS) entry which is preliminary data.</text>
</comment>
<dbReference type="PANTHER" id="PTHR32315">
    <property type="entry name" value="ADENINE PHOSPHORIBOSYLTRANSFERASE"/>
    <property type="match status" value="1"/>
</dbReference>
<dbReference type="SUPFAM" id="SSF53271">
    <property type="entry name" value="PRTase-like"/>
    <property type="match status" value="1"/>
</dbReference>
<dbReference type="EC" id="2.4.2.7" evidence="6 11"/>
<keyword evidence="14" id="KW-1185">Reference proteome</keyword>
<dbReference type="GO" id="GO:0003999">
    <property type="term" value="F:adenine phosphoribosyltransferase activity"/>
    <property type="evidence" value="ECO:0007669"/>
    <property type="project" value="UniProtKB-EC"/>
</dbReference>
<comment type="function">
    <text evidence="2 11">Catalyzes a salvage reaction resulting in the formation of AMP, that is energically less costly than de novo synthesis.</text>
</comment>
<comment type="subcellular location">
    <subcellularLocation>
        <location evidence="3 11">Cytoplasm</location>
    </subcellularLocation>
</comment>
<dbReference type="PANTHER" id="PTHR32315:SF3">
    <property type="entry name" value="ADENINE PHOSPHORIBOSYLTRANSFERASE"/>
    <property type="match status" value="1"/>
</dbReference>
<proteinExistence type="inferred from homology"/>
<dbReference type="InterPro" id="IPR000836">
    <property type="entry name" value="PRTase_dom"/>
</dbReference>
<gene>
    <name evidence="11" type="primary">apt</name>
    <name evidence="13" type="ORF">ACFOKA_12235</name>
</gene>
<dbReference type="InterPro" id="IPR005764">
    <property type="entry name" value="Ade_phspho_trans"/>
</dbReference>
<keyword evidence="9 11" id="KW-0808">Transferase</keyword>
<evidence type="ECO:0000313" key="14">
    <source>
        <dbReference type="Proteomes" id="UP001595444"/>
    </source>
</evidence>
<evidence type="ECO:0000256" key="7">
    <source>
        <dbReference type="ARBA" id="ARBA00022490"/>
    </source>
</evidence>
<evidence type="ECO:0000256" key="10">
    <source>
        <dbReference type="ARBA" id="ARBA00022726"/>
    </source>
</evidence>
<evidence type="ECO:0000256" key="5">
    <source>
        <dbReference type="ARBA" id="ARBA00008391"/>
    </source>
</evidence>
<accession>A0ABV7D6T1</accession>
<evidence type="ECO:0000256" key="2">
    <source>
        <dbReference type="ARBA" id="ARBA00003968"/>
    </source>
</evidence>
<name>A0ABV7D6T1_9PROT</name>
<evidence type="ECO:0000256" key="9">
    <source>
        <dbReference type="ARBA" id="ARBA00022679"/>
    </source>
</evidence>
<evidence type="ECO:0000256" key="11">
    <source>
        <dbReference type="HAMAP-Rule" id="MF_00004"/>
    </source>
</evidence>
<comment type="catalytic activity">
    <reaction evidence="1 11">
        <text>AMP + diphosphate = 5-phospho-alpha-D-ribose 1-diphosphate + adenine</text>
        <dbReference type="Rhea" id="RHEA:16609"/>
        <dbReference type="ChEBI" id="CHEBI:16708"/>
        <dbReference type="ChEBI" id="CHEBI:33019"/>
        <dbReference type="ChEBI" id="CHEBI:58017"/>
        <dbReference type="ChEBI" id="CHEBI:456215"/>
        <dbReference type="EC" id="2.4.2.7"/>
    </reaction>
</comment>
<dbReference type="EMBL" id="JBHRSL010000010">
    <property type="protein sequence ID" value="MFC3052674.1"/>
    <property type="molecule type" value="Genomic_DNA"/>
</dbReference>
<dbReference type="NCBIfam" id="NF002634">
    <property type="entry name" value="PRK02304.1-3"/>
    <property type="match status" value="1"/>
</dbReference>
<evidence type="ECO:0000259" key="12">
    <source>
        <dbReference type="Pfam" id="PF00156"/>
    </source>
</evidence>
<evidence type="ECO:0000313" key="13">
    <source>
        <dbReference type="EMBL" id="MFC3052674.1"/>
    </source>
</evidence>
<keyword evidence="10 11" id="KW-0660">Purine salvage</keyword>
<dbReference type="Proteomes" id="UP001595444">
    <property type="component" value="Unassembled WGS sequence"/>
</dbReference>
<protein>
    <recommendedName>
        <fullName evidence="6 11">Adenine phosphoribosyltransferase</fullName>
        <shortName evidence="11">APRT</shortName>
        <ecNumber evidence="6 11">2.4.2.7</ecNumber>
    </recommendedName>
</protein>
<dbReference type="Pfam" id="PF00156">
    <property type="entry name" value="Pribosyltran"/>
    <property type="match status" value="1"/>
</dbReference>
<comment type="similarity">
    <text evidence="5 11">Belongs to the purine/pyrimidine phosphoribosyltransferase family.</text>
</comment>
<feature type="domain" description="Phosphoribosyltransferase" evidence="12">
    <location>
        <begin position="46"/>
        <end position="150"/>
    </location>
</feature>
<comment type="subunit">
    <text evidence="11">Homodimer.</text>
</comment>
<keyword evidence="8 11" id="KW-0328">Glycosyltransferase</keyword>
<reference evidence="14" key="1">
    <citation type="journal article" date="2019" name="Int. J. Syst. Evol. Microbiol.">
        <title>The Global Catalogue of Microorganisms (GCM) 10K type strain sequencing project: providing services to taxonomists for standard genome sequencing and annotation.</title>
        <authorList>
            <consortium name="The Broad Institute Genomics Platform"/>
            <consortium name="The Broad Institute Genome Sequencing Center for Infectious Disease"/>
            <person name="Wu L."/>
            <person name="Ma J."/>
        </authorList>
    </citation>
    <scope>NUCLEOTIDE SEQUENCE [LARGE SCALE GENOMIC DNA]</scope>
    <source>
        <strain evidence="14">KCTC 62164</strain>
    </source>
</reference>
<dbReference type="InterPro" id="IPR050054">
    <property type="entry name" value="UPRTase/APRTase"/>
</dbReference>
<sequence length="175" mass="18484">MALKDYIRTIPDFPKPGILFRDVTSLFADAAGFELMLDSMVNALSGIRFDVIAGIDARGFIVGAALAGRLQKGFVPLRKEGKLPGSVIRVAYRLEYGEAVLEVHTGSFKKGMRVLLIDDLIATGGTAEAGVQLIKAQSADIAACAFVVDLPDLGGSARLQEAGHTVISLCSFEGA</sequence>
<dbReference type="RefSeq" id="WP_194213673.1">
    <property type="nucleotide sequence ID" value="NZ_CP061205.1"/>
</dbReference>
<dbReference type="NCBIfam" id="TIGR01090">
    <property type="entry name" value="apt"/>
    <property type="match status" value="1"/>
</dbReference>
<dbReference type="Gene3D" id="3.40.50.2020">
    <property type="match status" value="1"/>
</dbReference>
<dbReference type="HAMAP" id="MF_00004">
    <property type="entry name" value="Aden_phosphoribosyltr"/>
    <property type="match status" value="1"/>
</dbReference>
<comment type="pathway">
    <text evidence="4 11">Purine metabolism; AMP biosynthesis via salvage pathway; AMP from adenine: step 1/1.</text>
</comment>
<evidence type="ECO:0000256" key="3">
    <source>
        <dbReference type="ARBA" id="ARBA00004496"/>
    </source>
</evidence>
<evidence type="ECO:0000256" key="6">
    <source>
        <dbReference type="ARBA" id="ARBA00011893"/>
    </source>
</evidence>
<dbReference type="InterPro" id="IPR029057">
    <property type="entry name" value="PRTase-like"/>
</dbReference>